<evidence type="ECO:0000313" key="12">
    <source>
        <dbReference type="EMBL" id="EMD38166.1"/>
    </source>
</evidence>
<evidence type="ECO:0000259" key="10">
    <source>
        <dbReference type="Pfam" id="PF02765"/>
    </source>
</evidence>
<dbReference type="AlphaFoldDB" id="M2RH64"/>
<keyword evidence="7" id="KW-0238">DNA-binding</keyword>
<dbReference type="OrthoDB" id="2186770at2759"/>
<comment type="similarity">
    <text evidence="3">Belongs to the telombin family.</text>
</comment>
<gene>
    <name evidence="12" type="ORF">CERSUDRAFT_113320</name>
</gene>
<dbReference type="InterPro" id="IPR032042">
    <property type="entry name" value="POT1PC"/>
</dbReference>
<feature type="compositionally biased region" description="Polar residues" evidence="9">
    <location>
        <begin position="469"/>
        <end position="479"/>
    </location>
</feature>
<dbReference type="PANTHER" id="PTHR14513:SF0">
    <property type="entry name" value="PROTECTION OF TELOMERES PROTEIN 1"/>
    <property type="match status" value="1"/>
</dbReference>
<keyword evidence="6" id="KW-0779">Telomere</keyword>
<name>M2RH64_CERS8</name>
<proteinExistence type="inferred from homology"/>
<dbReference type="InterPro" id="IPR011564">
    <property type="entry name" value="Telomer_end-bd_POT1/Cdc13"/>
</dbReference>
<dbReference type="Proteomes" id="UP000016930">
    <property type="component" value="Unassembled WGS sequence"/>
</dbReference>
<feature type="region of interest" description="Disordered" evidence="9">
    <location>
        <begin position="455"/>
        <end position="509"/>
    </location>
</feature>
<evidence type="ECO:0000259" key="11">
    <source>
        <dbReference type="Pfam" id="PF16686"/>
    </source>
</evidence>
<dbReference type="PANTHER" id="PTHR14513">
    <property type="entry name" value="PROTECTION OF TELOMERES 1"/>
    <property type="match status" value="1"/>
</dbReference>
<evidence type="ECO:0000256" key="7">
    <source>
        <dbReference type="ARBA" id="ARBA00023125"/>
    </source>
</evidence>
<keyword evidence="13" id="KW-1185">Reference proteome</keyword>
<evidence type="ECO:0000256" key="3">
    <source>
        <dbReference type="ARBA" id="ARBA00008442"/>
    </source>
</evidence>
<feature type="region of interest" description="Disordered" evidence="9">
    <location>
        <begin position="1"/>
        <end position="41"/>
    </location>
</feature>
<feature type="region of interest" description="Disordered" evidence="9">
    <location>
        <begin position="240"/>
        <end position="280"/>
    </location>
</feature>
<evidence type="ECO:0000256" key="8">
    <source>
        <dbReference type="ARBA" id="ARBA00023242"/>
    </source>
</evidence>
<dbReference type="InterPro" id="IPR012340">
    <property type="entry name" value="NA-bd_OB-fold"/>
</dbReference>
<dbReference type="GO" id="GO:0010521">
    <property type="term" value="F:telomerase inhibitor activity"/>
    <property type="evidence" value="ECO:0007669"/>
    <property type="project" value="TreeGrafter"/>
</dbReference>
<evidence type="ECO:0000256" key="9">
    <source>
        <dbReference type="SAM" id="MobiDB-lite"/>
    </source>
</evidence>
<dbReference type="GO" id="GO:0032210">
    <property type="term" value="P:regulation of telomere maintenance via telomerase"/>
    <property type="evidence" value="ECO:0007669"/>
    <property type="project" value="TreeGrafter"/>
</dbReference>
<dbReference type="Pfam" id="PF02765">
    <property type="entry name" value="POT1"/>
    <property type="match status" value="1"/>
</dbReference>
<dbReference type="GO" id="GO:0000783">
    <property type="term" value="C:nuclear telomere cap complex"/>
    <property type="evidence" value="ECO:0007669"/>
    <property type="project" value="TreeGrafter"/>
</dbReference>
<evidence type="ECO:0000256" key="5">
    <source>
        <dbReference type="ARBA" id="ARBA00022454"/>
    </source>
</evidence>
<feature type="domain" description="Protection of telomeres protein 1 ssDNA-binding" evidence="11">
    <location>
        <begin position="707"/>
        <end position="832"/>
    </location>
</feature>
<dbReference type="Gene3D" id="2.40.50.140">
    <property type="entry name" value="Nucleic acid-binding proteins"/>
    <property type="match status" value="3"/>
</dbReference>
<sequence length="1197" mass="133872">MKRNAEGDAPFNSRKRRKSESREPDTPATTSEAATGNPFDPSLEVDARVLRATNAQNSGYIEGEVVMRFPPSNSTPKLRLVLRVKDALRLEVVISGPCSKDSRLLDIKIRDVAQLTLRGALVENTTARPNHLPIVVKYQDGVLVRIVHSPNEAKVNQVIDTWPIKQHQSAQPSISMTTDAHDDWFTTPTTGPRYTLVIDASSQSNDRQKDTGAQTPAAVLDESAPAVATISDPVHVRVAGSLANSPDDSSERRESPEHTSSCIEPRPNAGVNTEAFPPNFANSRRSAVSCVDSRHLKPLRPDVTVENTLEPTVPVVKRGIPLQQDNTTNLQESDSSPRARAKKTEKNRLRRAKRKERLQDIYGNLSESADARDSTPSVEGAQCPDRVEATKLIISLTSEAMSDAPGSDQARPEAHDHGIEAQQVPGGIPSSIPEGTVKAEDMDATIMQKAGVNLQDKPAPSAPIHSPLADSSHSESATAKQVHKSDKTPNPETNSVDNRSELPSRKIRIRSNLTMMEPEATSPSLNAGCVTEAGTYLPLDAVPDRQSIKIMGVVTSTVGPKTTRNEEFSISIRMVDPSIYSTRDFTVNCFAKQRDLLPEPAIGDVALFRDVQGSEWDGKKSATGPSFKQWRWSIYEPRTGKVARPNSHTENPIYFQPFVSELQYCMRLADWWRDIASQGEDDAVVHHIQDQDSYRRHRLISEASPYAEPDGYFDCTVEVLKGFQNDNGIYTLYVTDYTVNDQLTHANWQWCPPALAQRVLKIEMWDAAAEVGPNMKPGEFYSIRNVRMRLSAGSSWEAKFVEGKKIRRLDEHYLDGETDLIELLKRKEAWKEESTKGDTVPQFPHLLFENVEEDKHFCCTAEVIDISRDNGPCNMYVTDYTSRPDLSPVAPSVTRLAAHKDRVVRITLSEAQAETAKSLKPGDFISIRNLRMRRSGTKQLSGRLGGEQRLINKLLVSGDNEELKALLQRKRHWETQVFPKSSNGQDVRKSLPSVSNKKTAHLNGSNAETFHSAKPPTRDSQPKTSSIEEVCKSNRLDVSYRIHARIVDFNPEAIKEFTVRRCIKCRKSVPDSHRICFACIEDMLEETVQPEYHFWLGVEDEAHDQLEILVCNPECSLLKGLKLADLKEDSDAAEALVERLRPLSQSTWVKDGDTYKQDRFVNQHAPMLQLDIRGWNVEDEYKRSKRSYVLLHHAVLK</sequence>
<feature type="compositionally biased region" description="Polar residues" evidence="9">
    <location>
        <begin position="992"/>
        <end position="1009"/>
    </location>
</feature>
<dbReference type="SUPFAM" id="SSF50249">
    <property type="entry name" value="Nucleic acid-binding proteins"/>
    <property type="match status" value="3"/>
</dbReference>
<evidence type="ECO:0000256" key="1">
    <source>
        <dbReference type="ARBA" id="ARBA00004123"/>
    </source>
</evidence>
<accession>M2RH64</accession>
<feature type="compositionally biased region" description="Polar residues" evidence="9">
    <location>
        <begin position="323"/>
        <end position="336"/>
    </location>
</feature>
<comment type="subcellular location">
    <subcellularLocation>
        <location evidence="2">Chromosome</location>
        <location evidence="2">Telomere</location>
    </subcellularLocation>
    <subcellularLocation>
        <location evidence="1">Nucleus</location>
    </subcellularLocation>
</comment>
<dbReference type="GO" id="GO:0016233">
    <property type="term" value="P:telomere capping"/>
    <property type="evidence" value="ECO:0007669"/>
    <property type="project" value="TreeGrafter"/>
</dbReference>
<organism evidence="12 13">
    <name type="scientific">Ceriporiopsis subvermispora (strain B)</name>
    <name type="common">White-rot fungus</name>
    <name type="synonym">Gelatoporia subvermispora</name>
    <dbReference type="NCBI Taxonomy" id="914234"/>
    <lineage>
        <taxon>Eukaryota</taxon>
        <taxon>Fungi</taxon>
        <taxon>Dikarya</taxon>
        <taxon>Basidiomycota</taxon>
        <taxon>Agaricomycotina</taxon>
        <taxon>Agaricomycetes</taxon>
        <taxon>Polyporales</taxon>
        <taxon>Gelatoporiaceae</taxon>
        <taxon>Gelatoporia</taxon>
    </lineage>
</organism>
<evidence type="ECO:0000256" key="2">
    <source>
        <dbReference type="ARBA" id="ARBA00004574"/>
    </source>
</evidence>
<feature type="region of interest" description="Disordered" evidence="9">
    <location>
        <begin position="318"/>
        <end position="384"/>
    </location>
</feature>
<keyword evidence="5" id="KW-0158">Chromosome</keyword>
<dbReference type="EMBL" id="KB445795">
    <property type="protein sequence ID" value="EMD38166.1"/>
    <property type="molecule type" value="Genomic_DNA"/>
</dbReference>
<feature type="domain" description="Telomeric single stranded DNA binding POT1/Cdc13" evidence="10">
    <location>
        <begin position="537"/>
        <end position="652"/>
    </location>
</feature>
<feature type="region of interest" description="Disordered" evidence="9">
    <location>
        <begin position="979"/>
        <end position="1027"/>
    </location>
</feature>
<dbReference type="GO" id="GO:0098505">
    <property type="term" value="F:G-rich strand telomeric DNA binding"/>
    <property type="evidence" value="ECO:0007669"/>
    <property type="project" value="TreeGrafter"/>
</dbReference>
<dbReference type="HOGENOM" id="CLU_009829_0_0_1"/>
<evidence type="ECO:0000256" key="6">
    <source>
        <dbReference type="ARBA" id="ARBA00022895"/>
    </source>
</evidence>
<evidence type="ECO:0000313" key="13">
    <source>
        <dbReference type="Proteomes" id="UP000016930"/>
    </source>
</evidence>
<reference evidence="12 13" key="1">
    <citation type="journal article" date="2012" name="Proc. Natl. Acad. Sci. U.S.A.">
        <title>Comparative genomics of Ceriporiopsis subvermispora and Phanerochaete chrysosporium provide insight into selective ligninolysis.</title>
        <authorList>
            <person name="Fernandez-Fueyo E."/>
            <person name="Ruiz-Duenas F.J."/>
            <person name="Ferreira P."/>
            <person name="Floudas D."/>
            <person name="Hibbett D.S."/>
            <person name="Canessa P."/>
            <person name="Larrondo L.F."/>
            <person name="James T.Y."/>
            <person name="Seelenfreund D."/>
            <person name="Lobos S."/>
            <person name="Polanco R."/>
            <person name="Tello M."/>
            <person name="Honda Y."/>
            <person name="Watanabe T."/>
            <person name="Watanabe T."/>
            <person name="Ryu J.S."/>
            <person name="Kubicek C.P."/>
            <person name="Schmoll M."/>
            <person name="Gaskell J."/>
            <person name="Hammel K.E."/>
            <person name="St John F.J."/>
            <person name="Vanden Wymelenberg A."/>
            <person name="Sabat G."/>
            <person name="Splinter BonDurant S."/>
            <person name="Syed K."/>
            <person name="Yadav J.S."/>
            <person name="Doddapaneni H."/>
            <person name="Subramanian V."/>
            <person name="Lavin J.L."/>
            <person name="Oguiza J.A."/>
            <person name="Perez G."/>
            <person name="Pisabarro A.G."/>
            <person name="Ramirez L."/>
            <person name="Santoyo F."/>
            <person name="Master E."/>
            <person name="Coutinho P.M."/>
            <person name="Henrissat B."/>
            <person name="Lombard V."/>
            <person name="Magnuson J.K."/>
            <person name="Kuees U."/>
            <person name="Hori C."/>
            <person name="Igarashi K."/>
            <person name="Samejima M."/>
            <person name="Held B.W."/>
            <person name="Barry K.W."/>
            <person name="LaButti K.M."/>
            <person name="Lapidus A."/>
            <person name="Lindquist E.A."/>
            <person name="Lucas S.M."/>
            <person name="Riley R."/>
            <person name="Salamov A.A."/>
            <person name="Hoffmeister D."/>
            <person name="Schwenk D."/>
            <person name="Hadar Y."/>
            <person name="Yarden O."/>
            <person name="de Vries R.P."/>
            <person name="Wiebenga A."/>
            <person name="Stenlid J."/>
            <person name="Eastwood D."/>
            <person name="Grigoriev I.V."/>
            <person name="Berka R.M."/>
            <person name="Blanchette R.A."/>
            <person name="Kersten P."/>
            <person name="Martinez A.T."/>
            <person name="Vicuna R."/>
            <person name="Cullen D."/>
        </authorList>
    </citation>
    <scope>NUCLEOTIDE SEQUENCE [LARGE SCALE GENOMIC DNA]</scope>
    <source>
        <strain evidence="12 13">B</strain>
    </source>
</reference>
<dbReference type="Pfam" id="PF16686">
    <property type="entry name" value="POT1PC"/>
    <property type="match status" value="2"/>
</dbReference>
<protein>
    <recommendedName>
        <fullName evidence="4">Protection of telomeres protein 1</fullName>
    </recommendedName>
</protein>
<keyword evidence="8" id="KW-0539">Nucleus</keyword>
<evidence type="ECO:0000256" key="4">
    <source>
        <dbReference type="ARBA" id="ARBA00015253"/>
    </source>
</evidence>
<feature type="domain" description="Protection of telomeres protein 1 ssDNA-binding" evidence="11">
    <location>
        <begin position="849"/>
        <end position="975"/>
    </location>
</feature>
<dbReference type="STRING" id="914234.M2RH64"/>
<dbReference type="InterPro" id="IPR028389">
    <property type="entry name" value="POT1"/>
</dbReference>